<dbReference type="Proteomes" id="UP001595699">
    <property type="component" value="Unassembled WGS sequence"/>
</dbReference>
<keyword evidence="3 6" id="KW-0378">Hydrolase</keyword>
<name>A0ABV7YEA6_9ACTN</name>
<comment type="similarity">
    <text evidence="1">Belongs to the low molecular weight phosphotyrosine protein phosphatase family.</text>
</comment>
<dbReference type="InterPro" id="IPR036196">
    <property type="entry name" value="Ptyr_pPase_sf"/>
</dbReference>
<dbReference type="PRINTS" id="PR00719">
    <property type="entry name" value="LMWPTPASE"/>
</dbReference>
<sequence length="146" mass="16272">MRIQLVCLGNICRSPMAEVVLRHRLLTAGRDDVEVESTGIGSWHIGELMDPRARQALKERGYDGTAHRARQFDDDHLAQADLILAMDRSNLAALRRKAPGDERIRLFGSYLTDEPEVPDPYYDGGFDRALDLIEAATAKLVAALKV</sequence>
<dbReference type="Pfam" id="PF01451">
    <property type="entry name" value="LMWPc"/>
    <property type="match status" value="1"/>
</dbReference>
<dbReference type="InterPro" id="IPR050438">
    <property type="entry name" value="LMW_PTPase"/>
</dbReference>
<evidence type="ECO:0000256" key="4">
    <source>
        <dbReference type="ARBA" id="ARBA00022912"/>
    </source>
</evidence>
<dbReference type="PANTHER" id="PTHR11717:SF7">
    <property type="entry name" value="LOW MOLECULAR WEIGHT PHOSPHOTYROSINE PROTEIN PHOSPHATASE"/>
    <property type="match status" value="1"/>
</dbReference>
<keyword evidence="4" id="KW-0904">Protein phosphatase</keyword>
<proteinExistence type="inferred from homology"/>
<dbReference type="SUPFAM" id="SSF52788">
    <property type="entry name" value="Phosphotyrosine protein phosphatases I"/>
    <property type="match status" value="1"/>
</dbReference>
<gene>
    <name evidence="6" type="ORF">ACFOUW_21850</name>
</gene>
<dbReference type="EC" id="3.1.3.48" evidence="2"/>
<dbReference type="Gene3D" id="3.40.50.2300">
    <property type="match status" value="1"/>
</dbReference>
<evidence type="ECO:0000259" key="5">
    <source>
        <dbReference type="SMART" id="SM00226"/>
    </source>
</evidence>
<dbReference type="SMART" id="SM00226">
    <property type="entry name" value="LMWPc"/>
    <property type="match status" value="1"/>
</dbReference>
<dbReference type="GO" id="GO:0004725">
    <property type="term" value="F:protein tyrosine phosphatase activity"/>
    <property type="evidence" value="ECO:0007669"/>
    <property type="project" value="UniProtKB-EC"/>
</dbReference>
<reference evidence="7" key="1">
    <citation type="journal article" date="2019" name="Int. J. Syst. Evol. Microbiol.">
        <title>The Global Catalogue of Microorganisms (GCM) 10K type strain sequencing project: providing services to taxonomists for standard genome sequencing and annotation.</title>
        <authorList>
            <consortium name="The Broad Institute Genomics Platform"/>
            <consortium name="The Broad Institute Genome Sequencing Center for Infectious Disease"/>
            <person name="Wu L."/>
            <person name="Ma J."/>
        </authorList>
    </citation>
    <scope>NUCLEOTIDE SEQUENCE [LARGE SCALE GENOMIC DNA]</scope>
    <source>
        <strain evidence="7">CGMCC 4.7241</strain>
    </source>
</reference>
<protein>
    <recommendedName>
        <fullName evidence="2">protein-tyrosine-phosphatase</fullName>
        <ecNumber evidence="2">3.1.3.48</ecNumber>
    </recommendedName>
</protein>
<evidence type="ECO:0000256" key="1">
    <source>
        <dbReference type="ARBA" id="ARBA00011063"/>
    </source>
</evidence>
<comment type="caution">
    <text evidence="6">The sequence shown here is derived from an EMBL/GenBank/DDBJ whole genome shotgun (WGS) entry which is preliminary data.</text>
</comment>
<accession>A0ABV7YEA6</accession>
<evidence type="ECO:0000256" key="2">
    <source>
        <dbReference type="ARBA" id="ARBA00013064"/>
    </source>
</evidence>
<dbReference type="InterPro" id="IPR023485">
    <property type="entry name" value="Ptyr_pPase"/>
</dbReference>
<dbReference type="RefSeq" id="WP_307782273.1">
    <property type="nucleotide sequence ID" value="NZ_JAFBCM010000001.1"/>
</dbReference>
<evidence type="ECO:0000313" key="7">
    <source>
        <dbReference type="Proteomes" id="UP001595699"/>
    </source>
</evidence>
<dbReference type="InterPro" id="IPR017867">
    <property type="entry name" value="Tyr_phospatase_low_mol_wt"/>
</dbReference>
<dbReference type="PANTHER" id="PTHR11717">
    <property type="entry name" value="LOW MOLECULAR WEIGHT PROTEIN TYROSINE PHOSPHATASE"/>
    <property type="match status" value="1"/>
</dbReference>
<keyword evidence="7" id="KW-1185">Reference proteome</keyword>
<dbReference type="EMBL" id="JBHRZH010000019">
    <property type="protein sequence ID" value="MFC3763498.1"/>
    <property type="molecule type" value="Genomic_DNA"/>
</dbReference>
<evidence type="ECO:0000256" key="3">
    <source>
        <dbReference type="ARBA" id="ARBA00022801"/>
    </source>
</evidence>
<organism evidence="6 7">
    <name type="scientific">Tenggerimyces flavus</name>
    <dbReference type="NCBI Taxonomy" id="1708749"/>
    <lineage>
        <taxon>Bacteria</taxon>
        <taxon>Bacillati</taxon>
        <taxon>Actinomycetota</taxon>
        <taxon>Actinomycetes</taxon>
        <taxon>Propionibacteriales</taxon>
        <taxon>Nocardioidaceae</taxon>
        <taxon>Tenggerimyces</taxon>
    </lineage>
</organism>
<feature type="domain" description="Phosphotyrosine protein phosphatase I" evidence="5">
    <location>
        <begin position="1"/>
        <end position="143"/>
    </location>
</feature>
<dbReference type="CDD" id="cd16343">
    <property type="entry name" value="LMWPTP"/>
    <property type="match status" value="1"/>
</dbReference>
<evidence type="ECO:0000313" key="6">
    <source>
        <dbReference type="EMBL" id="MFC3763498.1"/>
    </source>
</evidence>